<name>A0A7J7NSM9_9MAGN</name>
<dbReference type="EMBL" id="JACGCM010000622">
    <property type="protein sequence ID" value="KAF6169982.1"/>
    <property type="molecule type" value="Genomic_DNA"/>
</dbReference>
<dbReference type="AlphaFoldDB" id="A0A7J7NSM9"/>
<evidence type="ECO:0000256" key="1">
    <source>
        <dbReference type="SAM" id="MobiDB-lite"/>
    </source>
</evidence>
<dbReference type="PANTHER" id="PTHR34210">
    <property type="entry name" value="OS01G0252900 PROTEIN"/>
    <property type="match status" value="1"/>
</dbReference>
<gene>
    <name evidence="2" type="ORF">GIB67_034374</name>
</gene>
<evidence type="ECO:0000313" key="2">
    <source>
        <dbReference type="EMBL" id="KAF6169982.1"/>
    </source>
</evidence>
<protein>
    <submittedName>
        <fullName evidence="2">Uncharacterized protein</fullName>
    </submittedName>
</protein>
<comment type="caution">
    <text evidence="2">The sequence shown here is derived from an EMBL/GenBank/DDBJ whole genome shotgun (WGS) entry which is preliminary data.</text>
</comment>
<feature type="region of interest" description="Disordered" evidence="1">
    <location>
        <begin position="1"/>
        <end position="50"/>
    </location>
</feature>
<feature type="compositionally biased region" description="Polar residues" evidence="1">
    <location>
        <begin position="210"/>
        <end position="219"/>
    </location>
</feature>
<keyword evidence="3" id="KW-1185">Reference proteome</keyword>
<accession>A0A7J7NSM9</accession>
<feature type="compositionally biased region" description="Polar residues" evidence="1">
    <location>
        <begin position="184"/>
        <end position="197"/>
    </location>
</feature>
<organism evidence="2 3">
    <name type="scientific">Kingdonia uniflora</name>
    <dbReference type="NCBI Taxonomy" id="39325"/>
    <lineage>
        <taxon>Eukaryota</taxon>
        <taxon>Viridiplantae</taxon>
        <taxon>Streptophyta</taxon>
        <taxon>Embryophyta</taxon>
        <taxon>Tracheophyta</taxon>
        <taxon>Spermatophyta</taxon>
        <taxon>Magnoliopsida</taxon>
        <taxon>Ranunculales</taxon>
        <taxon>Circaeasteraceae</taxon>
        <taxon>Kingdonia</taxon>
    </lineage>
</organism>
<reference evidence="2 3" key="1">
    <citation type="journal article" date="2020" name="IScience">
        <title>Genome Sequencing of the Endangered Kingdonia uniflora (Circaeasteraceae, Ranunculales) Reveals Potential Mechanisms of Evolutionary Specialization.</title>
        <authorList>
            <person name="Sun Y."/>
            <person name="Deng T."/>
            <person name="Zhang A."/>
            <person name="Moore M.J."/>
            <person name="Landis J.B."/>
            <person name="Lin N."/>
            <person name="Zhang H."/>
            <person name="Zhang X."/>
            <person name="Huang J."/>
            <person name="Zhang X."/>
            <person name="Sun H."/>
            <person name="Wang H."/>
        </authorList>
    </citation>
    <scope>NUCLEOTIDE SEQUENCE [LARGE SCALE GENOMIC DNA]</scope>
    <source>
        <strain evidence="2">TB1705</strain>
        <tissue evidence="2">Leaf</tissue>
    </source>
</reference>
<dbReference type="OrthoDB" id="1899623at2759"/>
<sequence>MSSDVGQGGDVSRSFYKSQRQDSKMSTEKQSSKDPRAQLHEQDMEIGFEDNPLVQTFEGIEQKFHDEIMKLAKEQYDAEDAENARHREKVNEVNTIYQEKLASLRVQHASRRDEFLRRESQARQHQYQQAGATQYQNPNAGTRDPHPQGYGGSTEAAGEAPRRGFASGQLDSYRERAQYLEGASRNSQGSTRNNHGYESSRGPYPGGRVYNNNNNSRFY</sequence>
<feature type="compositionally biased region" description="Basic and acidic residues" evidence="1">
    <location>
        <begin position="110"/>
        <end position="122"/>
    </location>
</feature>
<feature type="compositionally biased region" description="Polar residues" evidence="1">
    <location>
        <begin position="123"/>
        <end position="140"/>
    </location>
</feature>
<feature type="region of interest" description="Disordered" evidence="1">
    <location>
        <begin position="104"/>
        <end position="219"/>
    </location>
</feature>
<proteinExistence type="predicted"/>
<evidence type="ECO:0000313" key="3">
    <source>
        <dbReference type="Proteomes" id="UP000541444"/>
    </source>
</evidence>
<dbReference type="Proteomes" id="UP000541444">
    <property type="component" value="Unassembled WGS sequence"/>
</dbReference>
<dbReference type="PANTHER" id="PTHR34210:SF1">
    <property type="entry name" value="OS03G0274700 PROTEIN"/>
    <property type="match status" value="1"/>
</dbReference>
<feature type="compositionally biased region" description="Basic and acidic residues" evidence="1">
    <location>
        <begin position="19"/>
        <end position="43"/>
    </location>
</feature>